<dbReference type="Pfam" id="PF04378">
    <property type="entry name" value="RsmJ"/>
    <property type="match status" value="1"/>
</dbReference>
<keyword evidence="1" id="KW-0949">S-adenosyl-L-methionine</keyword>
<dbReference type="Gene3D" id="3.40.50.150">
    <property type="entry name" value="Vaccinia Virus protein VP39"/>
    <property type="match status" value="1"/>
</dbReference>
<feature type="binding site" evidence="1">
    <location>
        <position position="19"/>
    </location>
    <ligand>
        <name>S-adenosyl-L-methionine</name>
        <dbReference type="ChEBI" id="CHEBI:59789"/>
    </ligand>
</feature>
<dbReference type="SUPFAM" id="SSF53335">
    <property type="entry name" value="S-adenosyl-L-methionine-dependent methyltransferases"/>
    <property type="match status" value="1"/>
</dbReference>
<keyword evidence="1" id="KW-0698">rRNA processing</keyword>
<comment type="catalytic activity">
    <reaction evidence="1">
        <text>adenosine(2030) in 23S rRNA + S-adenosyl-L-methionine = N(6)-methyladenosine(2030) in 23S rRNA + S-adenosyl-L-homocysteine + H(+)</text>
        <dbReference type="Rhea" id="RHEA:43736"/>
        <dbReference type="Rhea" id="RHEA-COMP:10668"/>
        <dbReference type="Rhea" id="RHEA-COMP:10669"/>
        <dbReference type="ChEBI" id="CHEBI:15378"/>
        <dbReference type="ChEBI" id="CHEBI:57856"/>
        <dbReference type="ChEBI" id="CHEBI:59789"/>
        <dbReference type="ChEBI" id="CHEBI:74411"/>
        <dbReference type="ChEBI" id="CHEBI:74449"/>
        <dbReference type="EC" id="2.1.1.266"/>
    </reaction>
</comment>
<dbReference type="GO" id="GO:0003723">
    <property type="term" value="F:RNA binding"/>
    <property type="evidence" value="ECO:0007669"/>
    <property type="project" value="UniProtKB-UniRule"/>
</dbReference>
<evidence type="ECO:0000313" key="2">
    <source>
        <dbReference type="EMBL" id="TVT59907.1"/>
    </source>
</evidence>
<dbReference type="GO" id="GO:0005829">
    <property type="term" value="C:cytosol"/>
    <property type="evidence" value="ECO:0007669"/>
    <property type="project" value="TreeGrafter"/>
</dbReference>
<dbReference type="InterPro" id="IPR029063">
    <property type="entry name" value="SAM-dependent_MTases_sf"/>
</dbReference>
<dbReference type="HAMAP" id="MF_00934">
    <property type="entry name" value="23SrRNA_methyltr_J"/>
    <property type="match status" value="1"/>
</dbReference>
<organism evidence="2 3">
    <name type="scientific">Sedimenticola thiotaurini</name>
    <dbReference type="NCBI Taxonomy" id="1543721"/>
    <lineage>
        <taxon>Bacteria</taxon>
        <taxon>Pseudomonadati</taxon>
        <taxon>Pseudomonadota</taxon>
        <taxon>Gammaproteobacteria</taxon>
        <taxon>Chromatiales</taxon>
        <taxon>Sedimenticolaceae</taxon>
        <taxon>Sedimenticola</taxon>
    </lineage>
</organism>
<name>A0A558DFV8_9GAMM</name>
<dbReference type="PANTHER" id="PTHR37426">
    <property type="entry name" value="RIBOSOMAL RNA LARGE SUBUNIT METHYLTRANSFERASE J"/>
    <property type="match status" value="1"/>
</dbReference>
<gene>
    <name evidence="1" type="primary">rlmJ</name>
    <name evidence="2" type="ORF">FHK82_02725</name>
</gene>
<accession>A0A558DFV8</accession>
<keyword evidence="1" id="KW-0694">RNA-binding</keyword>
<dbReference type="EMBL" id="VMRY01000003">
    <property type="protein sequence ID" value="TVT59907.1"/>
    <property type="molecule type" value="Genomic_DNA"/>
</dbReference>
<comment type="subunit">
    <text evidence="1">Monomer.</text>
</comment>
<evidence type="ECO:0000256" key="1">
    <source>
        <dbReference type="HAMAP-Rule" id="MF_00934"/>
    </source>
</evidence>
<dbReference type="GO" id="GO:0070475">
    <property type="term" value="P:rRNA base methylation"/>
    <property type="evidence" value="ECO:0007669"/>
    <property type="project" value="UniProtKB-UniRule"/>
</dbReference>
<dbReference type="Proteomes" id="UP000317355">
    <property type="component" value="Unassembled WGS sequence"/>
</dbReference>
<comment type="caution">
    <text evidence="2">The sequence shown here is derived from an EMBL/GenBank/DDBJ whole genome shotgun (WGS) entry which is preliminary data.</text>
</comment>
<proteinExistence type="inferred from homology"/>
<keyword evidence="1 2" id="KW-0489">Methyltransferase</keyword>
<dbReference type="GO" id="GO:0036307">
    <property type="term" value="F:23S rRNA (adenine(2030)-N(6))-methyltransferase activity"/>
    <property type="evidence" value="ECO:0007669"/>
    <property type="project" value="UniProtKB-UniRule"/>
</dbReference>
<keyword evidence="1 2" id="KW-0808">Transferase</keyword>
<feature type="site" description="Interaction with substrate rRNA" evidence="1">
    <location>
        <position position="4"/>
    </location>
</feature>
<feature type="binding site" evidence="1">
    <location>
        <position position="42"/>
    </location>
    <ligand>
        <name>S-adenosyl-L-methionine</name>
        <dbReference type="ChEBI" id="CHEBI:59789"/>
    </ligand>
</feature>
<feature type="binding site" evidence="1">
    <location>
        <begin position="139"/>
        <end position="140"/>
    </location>
    <ligand>
        <name>S-adenosyl-L-methionine</name>
        <dbReference type="ChEBI" id="CHEBI:59789"/>
    </ligand>
</feature>
<feature type="binding site" evidence="1">
    <location>
        <position position="114"/>
    </location>
    <ligand>
        <name>S-adenosyl-L-methionine</name>
        <dbReference type="ChEBI" id="CHEBI:59789"/>
    </ligand>
</feature>
<dbReference type="InterPro" id="IPR007473">
    <property type="entry name" value="RlmJ"/>
</dbReference>
<protein>
    <recommendedName>
        <fullName evidence="1">Ribosomal RNA large subunit methyltransferase J</fullName>
        <ecNumber evidence="1">2.1.1.266</ecNumber>
    </recommendedName>
    <alternativeName>
        <fullName evidence="1">23S rRNA (adenine(2030)-N6)-methyltransferase</fullName>
    </alternativeName>
    <alternativeName>
        <fullName evidence="1">23S rRNA m6A2030 methyltransferase</fullName>
    </alternativeName>
</protein>
<feature type="binding site" evidence="1">
    <location>
        <position position="96"/>
    </location>
    <ligand>
        <name>S-adenosyl-L-methionine</name>
        <dbReference type="ChEBI" id="CHEBI:59789"/>
    </ligand>
</feature>
<dbReference type="PANTHER" id="PTHR37426:SF1">
    <property type="entry name" value="RIBOSOMAL RNA LARGE SUBUNIT METHYLTRANSFERASE J"/>
    <property type="match status" value="1"/>
</dbReference>
<sequence length="275" mass="30967">MLSYRHAFHAGNFADVLKHLILAKTLHYMTQKPTPILYIDTHAGTGRYPIGNSMSQKTGEFERGVGAVKEQLLDSEFAPYGEILKRHLSNGHYPGSPQIAADLLGPRDQLRLFELHSTDFPRLSQWAGADRRIKVSQSNGHLALKSLLPAIKGRALVLMDPSFEVKQEYKQAVASLGEGHKRMPNATFLLWYPVVQRTQIVDMIKQLRQRPIKDVWQFELCLSPDTPDHGMTGSGIIAINPPWTLATELSALLPRLQQWFAPEEGHHTIQNLIPE</sequence>
<evidence type="ECO:0000313" key="3">
    <source>
        <dbReference type="Proteomes" id="UP000317355"/>
    </source>
</evidence>
<comment type="function">
    <text evidence="1">Specifically methylates the adenine in position 2030 of 23S rRNA.</text>
</comment>
<feature type="binding site" evidence="1">
    <location>
        <position position="160"/>
    </location>
    <ligand>
        <name>S-adenosyl-L-methionine</name>
        <dbReference type="ChEBI" id="CHEBI:59789"/>
    </ligand>
</feature>
<reference evidence="2 3" key="1">
    <citation type="submission" date="2019-07" db="EMBL/GenBank/DDBJ databases">
        <title>The pathways for chlorine oxyanion respiration interact through the shared metabolite chlorate.</title>
        <authorList>
            <person name="Barnum T.P."/>
            <person name="Cheng Y."/>
            <person name="Hill K.A."/>
            <person name="Lucas L.N."/>
            <person name="Carlson H.K."/>
            <person name="Coates J.D."/>
        </authorList>
    </citation>
    <scope>NUCLEOTIDE SEQUENCE [LARGE SCALE GENOMIC DNA]</scope>
    <source>
        <strain evidence="2">BK-3</strain>
    </source>
</reference>
<dbReference type="EC" id="2.1.1.266" evidence="1"/>
<dbReference type="AlphaFoldDB" id="A0A558DFV8"/>
<comment type="similarity">
    <text evidence="1">Belongs to the RlmJ family.</text>
</comment>
<feature type="active site" description="Proton acceptor" evidence="1">
    <location>
        <position position="160"/>
    </location>
</feature>